<gene>
    <name evidence="2" type="ORF">ABZ510_03050</name>
</gene>
<evidence type="ECO:0000313" key="2">
    <source>
        <dbReference type="EMBL" id="MEU1950814.1"/>
    </source>
</evidence>
<sequence>MVTAKPLPPQVLTPITQLLGWLAWCVLLACIARLIWVGGQLCVRLYREEGIEGLLGSLLGAALIGSASAIAVAVLPNG</sequence>
<accession>A0ABV2WIV3</accession>
<keyword evidence="1" id="KW-1133">Transmembrane helix</keyword>
<dbReference type="Proteomes" id="UP001550628">
    <property type="component" value="Unassembled WGS sequence"/>
</dbReference>
<organism evidence="2 3">
    <name type="scientific">Nocardia rhamnosiphila</name>
    <dbReference type="NCBI Taxonomy" id="426716"/>
    <lineage>
        <taxon>Bacteria</taxon>
        <taxon>Bacillati</taxon>
        <taxon>Actinomycetota</taxon>
        <taxon>Actinomycetes</taxon>
        <taxon>Mycobacteriales</taxon>
        <taxon>Nocardiaceae</taxon>
        <taxon>Nocardia</taxon>
    </lineage>
</organism>
<name>A0ABV2WIV3_9NOCA</name>
<keyword evidence="3" id="KW-1185">Reference proteome</keyword>
<evidence type="ECO:0000256" key="1">
    <source>
        <dbReference type="SAM" id="Phobius"/>
    </source>
</evidence>
<comment type="caution">
    <text evidence="2">The sequence shown here is derived from an EMBL/GenBank/DDBJ whole genome shotgun (WGS) entry which is preliminary data.</text>
</comment>
<feature type="transmembrane region" description="Helical" evidence="1">
    <location>
        <begin position="54"/>
        <end position="75"/>
    </location>
</feature>
<dbReference type="EMBL" id="JBEYBF010000001">
    <property type="protein sequence ID" value="MEU1950814.1"/>
    <property type="molecule type" value="Genomic_DNA"/>
</dbReference>
<feature type="transmembrane region" description="Helical" evidence="1">
    <location>
        <begin position="20"/>
        <end position="42"/>
    </location>
</feature>
<dbReference type="RefSeq" id="WP_249643855.1">
    <property type="nucleotide sequence ID" value="NZ_JBEYBD010000002.1"/>
</dbReference>
<protein>
    <submittedName>
        <fullName evidence="2">Uncharacterized protein</fullName>
    </submittedName>
</protein>
<evidence type="ECO:0000313" key="3">
    <source>
        <dbReference type="Proteomes" id="UP001550628"/>
    </source>
</evidence>
<dbReference type="PROSITE" id="PS51257">
    <property type="entry name" value="PROKAR_LIPOPROTEIN"/>
    <property type="match status" value="1"/>
</dbReference>
<reference evidence="2 3" key="1">
    <citation type="submission" date="2024-06" db="EMBL/GenBank/DDBJ databases">
        <title>The Natural Products Discovery Center: Release of the First 8490 Sequenced Strains for Exploring Actinobacteria Biosynthetic Diversity.</title>
        <authorList>
            <person name="Kalkreuter E."/>
            <person name="Kautsar S.A."/>
            <person name="Yang D."/>
            <person name="Bader C.D."/>
            <person name="Teijaro C.N."/>
            <person name="Fluegel L."/>
            <person name="Davis C.M."/>
            <person name="Simpson J.R."/>
            <person name="Lauterbach L."/>
            <person name="Steele A.D."/>
            <person name="Gui C."/>
            <person name="Meng S."/>
            <person name="Li G."/>
            <person name="Viehrig K."/>
            <person name="Ye F."/>
            <person name="Su P."/>
            <person name="Kiefer A.F."/>
            <person name="Nichols A."/>
            <person name="Cepeda A.J."/>
            <person name="Yan W."/>
            <person name="Fan B."/>
            <person name="Jiang Y."/>
            <person name="Adhikari A."/>
            <person name="Zheng C.-J."/>
            <person name="Schuster L."/>
            <person name="Cowan T.M."/>
            <person name="Smanski M.J."/>
            <person name="Chevrette M.G."/>
            <person name="De Carvalho L.P.S."/>
            <person name="Shen B."/>
        </authorList>
    </citation>
    <scope>NUCLEOTIDE SEQUENCE [LARGE SCALE GENOMIC DNA]</scope>
    <source>
        <strain evidence="2 3">NPDC019708</strain>
    </source>
</reference>
<keyword evidence="1" id="KW-0472">Membrane</keyword>
<proteinExistence type="predicted"/>
<keyword evidence="1" id="KW-0812">Transmembrane</keyword>